<sequence>MGHSSCPKCTATIAGGSKTCGSCGAVHLPQLSRSAKAADSSMMMMMMMLMNR</sequence>
<proteinExistence type="predicted"/>
<protein>
    <recommendedName>
        <fullName evidence="3">Zinc ribbon domain-containing protein</fullName>
    </recommendedName>
</protein>
<keyword evidence="2" id="KW-1185">Reference proteome</keyword>
<dbReference type="AlphaFoldDB" id="A0AA39L713"/>
<evidence type="ECO:0000313" key="1">
    <source>
        <dbReference type="EMBL" id="KAK0386926.1"/>
    </source>
</evidence>
<dbReference type="EMBL" id="JAPDFR010000004">
    <property type="protein sequence ID" value="KAK0386926.1"/>
    <property type="molecule type" value="Genomic_DNA"/>
</dbReference>
<evidence type="ECO:0000313" key="2">
    <source>
        <dbReference type="Proteomes" id="UP001175261"/>
    </source>
</evidence>
<gene>
    <name evidence="1" type="ORF">NLU13_5239</name>
</gene>
<organism evidence="1 2">
    <name type="scientific">Sarocladium strictum</name>
    <name type="common">Black bundle disease fungus</name>
    <name type="synonym">Acremonium strictum</name>
    <dbReference type="NCBI Taxonomy" id="5046"/>
    <lineage>
        <taxon>Eukaryota</taxon>
        <taxon>Fungi</taxon>
        <taxon>Dikarya</taxon>
        <taxon>Ascomycota</taxon>
        <taxon>Pezizomycotina</taxon>
        <taxon>Sordariomycetes</taxon>
        <taxon>Hypocreomycetidae</taxon>
        <taxon>Hypocreales</taxon>
        <taxon>Sarocladiaceae</taxon>
        <taxon>Sarocladium</taxon>
    </lineage>
</organism>
<name>A0AA39L713_SARSR</name>
<reference evidence="1" key="1">
    <citation type="submission" date="2022-10" db="EMBL/GenBank/DDBJ databases">
        <title>Determination and structural analysis of whole genome sequence of Sarocladium strictum F4-1.</title>
        <authorList>
            <person name="Hu L."/>
            <person name="Jiang Y."/>
        </authorList>
    </citation>
    <scope>NUCLEOTIDE SEQUENCE</scope>
    <source>
        <strain evidence="1">F4-1</strain>
    </source>
</reference>
<dbReference type="Proteomes" id="UP001175261">
    <property type="component" value="Unassembled WGS sequence"/>
</dbReference>
<accession>A0AA39L713</accession>
<comment type="caution">
    <text evidence="1">The sequence shown here is derived from an EMBL/GenBank/DDBJ whole genome shotgun (WGS) entry which is preliminary data.</text>
</comment>
<evidence type="ECO:0008006" key="3">
    <source>
        <dbReference type="Google" id="ProtNLM"/>
    </source>
</evidence>